<dbReference type="EMBL" id="JAAGWK010000019">
    <property type="protein sequence ID" value="NEL54998.1"/>
    <property type="molecule type" value="Genomic_DNA"/>
</dbReference>
<proteinExistence type="inferred from homology"/>
<dbReference type="PANTHER" id="PTHR43357">
    <property type="entry name" value="INNER MEMBRANE ABC TRANSPORTER PERMEASE PROTEIN YDCV"/>
    <property type="match status" value="1"/>
</dbReference>
<sequence length="256" mass="25572">MTALRRLTGVGLAAWFLLPLVPLVLWAAADVWRAPAALPQQWGSSGWSAAAAAGGWAAAGRSLGLAAVVAVLGTLLGAAAAAALDGGRLRAPRTITALLLAPVALPPLAVALGLDVLLLRLGVPAPVGVVAVLTVAALPYTTYALRVALAGMDRGYAEEARLLGATPAVVWRRVRLPLLAPAVATAALLAFLVGWSDYVVTLTVGGGQLVTLPLLLGSAASGVGDEPTVAALALSAVLPPLAAALLVARLARGRTG</sequence>
<organism evidence="10 11">
    <name type="scientific">Goekera deserti</name>
    <dbReference type="NCBI Taxonomy" id="2497753"/>
    <lineage>
        <taxon>Bacteria</taxon>
        <taxon>Bacillati</taxon>
        <taxon>Actinomycetota</taxon>
        <taxon>Actinomycetes</taxon>
        <taxon>Geodermatophilales</taxon>
        <taxon>Geodermatophilaceae</taxon>
        <taxon>Goekera</taxon>
    </lineage>
</organism>
<dbReference type="GO" id="GO:0055085">
    <property type="term" value="P:transmembrane transport"/>
    <property type="evidence" value="ECO:0007669"/>
    <property type="project" value="InterPro"/>
</dbReference>
<name>A0A7K3WES3_9ACTN</name>
<evidence type="ECO:0000256" key="2">
    <source>
        <dbReference type="ARBA" id="ARBA00022448"/>
    </source>
</evidence>
<dbReference type="CDD" id="cd06261">
    <property type="entry name" value="TM_PBP2"/>
    <property type="match status" value="1"/>
</dbReference>
<dbReference type="Pfam" id="PF00528">
    <property type="entry name" value="BPD_transp_1"/>
    <property type="match status" value="1"/>
</dbReference>
<dbReference type="GO" id="GO:0005886">
    <property type="term" value="C:plasma membrane"/>
    <property type="evidence" value="ECO:0007669"/>
    <property type="project" value="UniProtKB-SubCell"/>
</dbReference>
<evidence type="ECO:0000256" key="6">
    <source>
        <dbReference type="ARBA" id="ARBA00022989"/>
    </source>
</evidence>
<dbReference type="Gene3D" id="1.10.3720.10">
    <property type="entry name" value="MetI-like"/>
    <property type="match status" value="1"/>
</dbReference>
<keyword evidence="5 8" id="KW-0812">Transmembrane</keyword>
<keyword evidence="7 8" id="KW-0472">Membrane</keyword>
<comment type="similarity">
    <text evidence="8">Belongs to the binding-protein-dependent transport system permease family.</text>
</comment>
<feature type="transmembrane region" description="Helical" evidence="8">
    <location>
        <begin position="229"/>
        <end position="251"/>
    </location>
</feature>
<gene>
    <name evidence="10" type="ORF">G1H19_13420</name>
</gene>
<dbReference type="PANTHER" id="PTHR43357:SF4">
    <property type="entry name" value="INNER MEMBRANE ABC TRANSPORTER PERMEASE PROTEIN YDCV"/>
    <property type="match status" value="1"/>
</dbReference>
<evidence type="ECO:0000313" key="10">
    <source>
        <dbReference type="EMBL" id="NEL54998.1"/>
    </source>
</evidence>
<dbReference type="AlphaFoldDB" id="A0A7K3WES3"/>
<dbReference type="PROSITE" id="PS50928">
    <property type="entry name" value="ABC_TM1"/>
    <property type="match status" value="1"/>
</dbReference>
<comment type="subcellular location">
    <subcellularLocation>
        <location evidence="1">Cell inner membrane</location>
        <topology evidence="1">Multi-pass membrane protein</topology>
    </subcellularLocation>
    <subcellularLocation>
        <location evidence="8">Cell membrane</location>
        <topology evidence="8">Multi-pass membrane protein</topology>
    </subcellularLocation>
</comment>
<evidence type="ECO:0000256" key="7">
    <source>
        <dbReference type="ARBA" id="ARBA00023136"/>
    </source>
</evidence>
<keyword evidence="11" id="KW-1185">Reference proteome</keyword>
<keyword evidence="6 8" id="KW-1133">Transmembrane helix</keyword>
<evidence type="ECO:0000313" key="11">
    <source>
        <dbReference type="Proteomes" id="UP000470470"/>
    </source>
</evidence>
<feature type="transmembrane region" description="Helical" evidence="8">
    <location>
        <begin position="125"/>
        <end position="145"/>
    </location>
</feature>
<protein>
    <submittedName>
        <fullName evidence="10">ABC transporter permease subunit</fullName>
    </submittedName>
</protein>
<feature type="transmembrane region" description="Helical" evidence="8">
    <location>
        <begin position="176"/>
        <end position="195"/>
    </location>
</feature>
<evidence type="ECO:0000256" key="1">
    <source>
        <dbReference type="ARBA" id="ARBA00004429"/>
    </source>
</evidence>
<dbReference type="SUPFAM" id="SSF161098">
    <property type="entry name" value="MetI-like"/>
    <property type="match status" value="1"/>
</dbReference>
<evidence type="ECO:0000259" key="9">
    <source>
        <dbReference type="PROSITE" id="PS50928"/>
    </source>
</evidence>
<keyword evidence="4" id="KW-0997">Cell inner membrane</keyword>
<comment type="caution">
    <text evidence="10">The sequence shown here is derived from an EMBL/GenBank/DDBJ whole genome shotgun (WGS) entry which is preliminary data.</text>
</comment>
<evidence type="ECO:0000256" key="5">
    <source>
        <dbReference type="ARBA" id="ARBA00022692"/>
    </source>
</evidence>
<keyword evidence="3" id="KW-1003">Cell membrane</keyword>
<feature type="domain" description="ABC transmembrane type-1" evidence="9">
    <location>
        <begin position="59"/>
        <end position="247"/>
    </location>
</feature>
<accession>A0A7K3WES3</accession>
<evidence type="ECO:0000256" key="3">
    <source>
        <dbReference type="ARBA" id="ARBA00022475"/>
    </source>
</evidence>
<feature type="transmembrane region" description="Helical" evidence="8">
    <location>
        <begin position="96"/>
        <end position="119"/>
    </location>
</feature>
<dbReference type="InterPro" id="IPR000515">
    <property type="entry name" value="MetI-like"/>
</dbReference>
<feature type="transmembrane region" description="Helical" evidence="8">
    <location>
        <begin position="63"/>
        <end position="84"/>
    </location>
</feature>
<evidence type="ECO:0000256" key="4">
    <source>
        <dbReference type="ARBA" id="ARBA00022519"/>
    </source>
</evidence>
<reference evidence="10 11" key="1">
    <citation type="submission" date="2020-02" db="EMBL/GenBank/DDBJ databases">
        <title>The whole genome sequence of CPCC 205119.</title>
        <authorList>
            <person name="Jiang Z."/>
        </authorList>
    </citation>
    <scope>NUCLEOTIDE SEQUENCE [LARGE SCALE GENOMIC DNA]</scope>
    <source>
        <strain evidence="10 11">CPCC 205119</strain>
    </source>
</reference>
<keyword evidence="2 8" id="KW-0813">Transport</keyword>
<evidence type="ECO:0000256" key="8">
    <source>
        <dbReference type="RuleBase" id="RU363032"/>
    </source>
</evidence>
<dbReference type="Proteomes" id="UP000470470">
    <property type="component" value="Unassembled WGS sequence"/>
</dbReference>
<dbReference type="InterPro" id="IPR035906">
    <property type="entry name" value="MetI-like_sf"/>
</dbReference>
<dbReference type="RefSeq" id="WP_162392921.1">
    <property type="nucleotide sequence ID" value="NZ_JAABOZ010000003.1"/>
</dbReference>